<dbReference type="WBParaSite" id="OFLC_0000290101-mRNA-1">
    <property type="protein sequence ID" value="OFLC_0000290101-mRNA-1"/>
    <property type="gene ID" value="OFLC_0000290101"/>
</dbReference>
<dbReference type="PANTHER" id="PTHR24379:SF121">
    <property type="entry name" value="C2H2-TYPE DOMAIN-CONTAINING PROTEIN"/>
    <property type="match status" value="1"/>
</dbReference>
<gene>
    <name evidence="7" type="ORF">OFLC_LOCUS2902</name>
</gene>
<dbReference type="SUPFAM" id="SSF57667">
    <property type="entry name" value="beta-beta-alpha zinc fingers"/>
    <property type="match status" value="2"/>
</dbReference>
<dbReference type="PROSITE" id="PS50157">
    <property type="entry name" value="ZINC_FINGER_C2H2_2"/>
    <property type="match status" value="1"/>
</dbReference>
<dbReference type="Gene3D" id="3.30.160.60">
    <property type="entry name" value="Classic Zinc Finger"/>
    <property type="match status" value="1"/>
</dbReference>
<dbReference type="InterPro" id="IPR011333">
    <property type="entry name" value="SKP1/BTB/POZ_sf"/>
</dbReference>
<dbReference type="GO" id="GO:0008270">
    <property type="term" value="F:zinc ion binding"/>
    <property type="evidence" value="ECO:0007669"/>
    <property type="project" value="UniProtKB-KW"/>
</dbReference>
<protein>
    <submittedName>
        <fullName evidence="9">C2H2-type domain-containing protein</fullName>
    </submittedName>
</protein>
<evidence type="ECO:0000313" key="7">
    <source>
        <dbReference type="EMBL" id="VDO34615.1"/>
    </source>
</evidence>
<keyword evidence="1" id="KW-0479">Metal-binding</keyword>
<dbReference type="STRING" id="387005.A0A183H5Z1"/>
<evidence type="ECO:0000256" key="4">
    <source>
        <dbReference type="ARBA" id="ARBA00022833"/>
    </source>
</evidence>
<dbReference type="EMBL" id="UZAJ01001795">
    <property type="protein sequence ID" value="VDO34615.1"/>
    <property type="molecule type" value="Genomic_DNA"/>
</dbReference>
<dbReference type="SUPFAM" id="SSF54695">
    <property type="entry name" value="POZ domain"/>
    <property type="match status" value="1"/>
</dbReference>
<feature type="domain" description="C2H2-type" evidence="6">
    <location>
        <begin position="305"/>
        <end position="332"/>
    </location>
</feature>
<dbReference type="InterPro" id="IPR036236">
    <property type="entry name" value="Znf_C2H2_sf"/>
</dbReference>
<organism evidence="9">
    <name type="scientific">Onchocerca flexuosa</name>
    <dbReference type="NCBI Taxonomy" id="387005"/>
    <lineage>
        <taxon>Eukaryota</taxon>
        <taxon>Metazoa</taxon>
        <taxon>Ecdysozoa</taxon>
        <taxon>Nematoda</taxon>
        <taxon>Chromadorea</taxon>
        <taxon>Rhabditida</taxon>
        <taxon>Spirurina</taxon>
        <taxon>Spiruromorpha</taxon>
        <taxon>Filarioidea</taxon>
        <taxon>Onchocercidae</taxon>
        <taxon>Onchocerca</taxon>
    </lineage>
</organism>
<keyword evidence="3 5" id="KW-0863">Zinc-finger</keyword>
<name>A0A183H5Z1_9BILA</name>
<accession>A0A183H5Z1</accession>
<dbReference type="PROSITE" id="PS00028">
    <property type="entry name" value="ZINC_FINGER_C2H2_1"/>
    <property type="match status" value="1"/>
</dbReference>
<proteinExistence type="predicted"/>
<reference evidence="7 8" key="2">
    <citation type="submission" date="2018-11" db="EMBL/GenBank/DDBJ databases">
        <authorList>
            <consortium name="Pathogen Informatics"/>
        </authorList>
    </citation>
    <scope>NUCLEOTIDE SEQUENCE [LARGE SCALE GENOMIC DNA]</scope>
</reference>
<dbReference type="Proteomes" id="UP000267606">
    <property type="component" value="Unassembled WGS sequence"/>
</dbReference>
<keyword evidence="4" id="KW-0862">Zinc</keyword>
<evidence type="ECO:0000259" key="6">
    <source>
        <dbReference type="PROSITE" id="PS50157"/>
    </source>
</evidence>
<evidence type="ECO:0000313" key="8">
    <source>
        <dbReference type="Proteomes" id="UP000267606"/>
    </source>
</evidence>
<evidence type="ECO:0000313" key="9">
    <source>
        <dbReference type="WBParaSite" id="OFLC_0000290101-mRNA-1"/>
    </source>
</evidence>
<evidence type="ECO:0000256" key="2">
    <source>
        <dbReference type="ARBA" id="ARBA00022737"/>
    </source>
</evidence>
<sequence>MLSPTLRAPDHCNALIRRLHQCRQKGELLDCSIRVDTVDGYTKHIFVHQLLLHCCSNIMKAISCDTVKKVKNISLKFYHSSKFKSNLHTIISPTIISSPIVKEWMHHLMQNMRSAYDNILFPNNSILFHASIENDRNLGRRQHNFINEVAVTHITKATELWHKYLNMRHAPSNDIGEHKNEVIIPSSEREGWCRNKKYIERVPSGYMCTVCQKVYGRYNSVSYHVTIYHRNPPIRCDEEGCKFSTREARYIHFHKFYRHRVPLPENIDLGSRKCALCRHISKSPAMLEKHISRHLQYCTKTGQDYQCPQCGKQANSQQEMLDHMVMHTDQDESSFSCEQCRYRSVF</sequence>
<keyword evidence="8" id="KW-1185">Reference proteome</keyword>
<evidence type="ECO:0000256" key="1">
    <source>
        <dbReference type="ARBA" id="ARBA00022723"/>
    </source>
</evidence>
<dbReference type="PANTHER" id="PTHR24379">
    <property type="entry name" value="KRAB AND ZINC FINGER DOMAIN-CONTAINING"/>
    <property type="match status" value="1"/>
</dbReference>
<evidence type="ECO:0000256" key="5">
    <source>
        <dbReference type="PROSITE-ProRule" id="PRU00042"/>
    </source>
</evidence>
<dbReference type="Gene3D" id="3.30.710.10">
    <property type="entry name" value="Potassium Channel Kv1.1, Chain A"/>
    <property type="match status" value="1"/>
</dbReference>
<dbReference type="AlphaFoldDB" id="A0A183H5Z1"/>
<dbReference type="Pfam" id="PF00651">
    <property type="entry name" value="BTB"/>
    <property type="match status" value="1"/>
</dbReference>
<dbReference type="InterPro" id="IPR013087">
    <property type="entry name" value="Znf_C2H2_type"/>
</dbReference>
<dbReference type="InterPro" id="IPR000210">
    <property type="entry name" value="BTB/POZ_dom"/>
</dbReference>
<evidence type="ECO:0000256" key="3">
    <source>
        <dbReference type="ARBA" id="ARBA00022771"/>
    </source>
</evidence>
<dbReference type="SMART" id="SM00355">
    <property type="entry name" value="ZnF_C2H2"/>
    <property type="match status" value="5"/>
</dbReference>
<reference evidence="9" key="1">
    <citation type="submission" date="2016-06" db="UniProtKB">
        <authorList>
            <consortium name="WormBaseParasite"/>
        </authorList>
    </citation>
    <scope>IDENTIFICATION</scope>
</reference>
<keyword evidence="2" id="KW-0677">Repeat</keyword>